<gene>
    <name evidence="3" type="ORF">I8E28_06000</name>
</gene>
<protein>
    <submittedName>
        <fullName evidence="3">Isochorismatase family protein</fullName>
    </submittedName>
</protein>
<comment type="caution">
    <text evidence="3">The sequence shown here is derived from an EMBL/GenBank/DDBJ whole genome shotgun (WGS) entry which is preliminary data.</text>
</comment>
<dbReference type="Proteomes" id="UP000617041">
    <property type="component" value="Unassembled WGS sequence"/>
</dbReference>
<dbReference type="Pfam" id="PF00857">
    <property type="entry name" value="Isochorismatase"/>
    <property type="match status" value="1"/>
</dbReference>
<evidence type="ECO:0000256" key="1">
    <source>
        <dbReference type="ARBA" id="ARBA00022801"/>
    </source>
</evidence>
<evidence type="ECO:0000313" key="4">
    <source>
        <dbReference type="Proteomes" id="UP000617041"/>
    </source>
</evidence>
<keyword evidence="4" id="KW-1185">Reference proteome</keyword>
<dbReference type="InterPro" id="IPR036380">
    <property type="entry name" value="Isochorismatase-like_sf"/>
</dbReference>
<accession>A0A934Q0B6</accession>
<dbReference type="EMBL" id="JAEDAO010000001">
    <property type="protein sequence ID" value="MBK0392136.1"/>
    <property type="molecule type" value="Genomic_DNA"/>
</dbReference>
<dbReference type="PANTHER" id="PTHR43540:SF1">
    <property type="entry name" value="ISOCHORISMATASE HYDROLASE"/>
    <property type="match status" value="1"/>
</dbReference>
<dbReference type="InterPro" id="IPR000868">
    <property type="entry name" value="Isochorismatase-like_dom"/>
</dbReference>
<evidence type="ECO:0000313" key="3">
    <source>
        <dbReference type="EMBL" id="MBK0392136.1"/>
    </source>
</evidence>
<dbReference type="SUPFAM" id="SSF52499">
    <property type="entry name" value="Isochorismatase-like hydrolases"/>
    <property type="match status" value="1"/>
</dbReference>
<reference evidence="3" key="1">
    <citation type="submission" date="2020-12" db="EMBL/GenBank/DDBJ databases">
        <title>Ramlibacter sp. nov., isolated from a freshwater alga, Cryptomonas.</title>
        <authorList>
            <person name="Kim H.M."/>
            <person name="Jeon C.O."/>
        </authorList>
    </citation>
    <scope>NUCLEOTIDE SEQUENCE</scope>
    <source>
        <strain evidence="3">CrO1</strain>
    </source>
</reference>
<feature type="domain" description="Isochorismatase-like" evidence="2">
    <location>
        <begin position="33"/>
        <end position="216"/>
    </location>
</feature>
<dbReference type="Gene3D" id="3.40.50.850">
    <property type="entry name" value="Isochorismatase-like"/>
    <property type="match status" value="1"/>
</dbReference>
<keyword evidence="1" id="KW-0378">Hydrolase</keyword>
<organism evidence="3 4">
    <name type="scientific">Ramlibacter algicola</name>
    <dbReference type="NCBI Taxonomy" id="2795217"/>
    <lineage>
        <taxon>Bacteria</taxon>
        <taxon>Pseudomonadati</taxon>
        <taxon>Pseudomonadota</taxon>
        <taxon>Betaproteobacteria</taxon>
        <taxon>Burkholderiales</taxon>
        <taxon>Comamonadaceae</taxon>
        <taxon>Ramlibacter</taxon>
    </lineage>
</organism>
<sequence length="233" mass="25512">MKSPWARVVPQNEIDLYQAIGLGRKASRPGKAALLVIDVQYRSVGREPMPIEEAIREYPTSCGEHGWRAIPHIRALLEAFRIAGLPVLFPHVAPKRSYDGGRWADKAPAVMSIPPRGYEFVEEVAPRDGEILVPKQHASAFFGTPLISYLLDRGVSTLFVVGTTTSGCVRATVVDGSSFGFRVVVPQECVFDRSQASHAVNLFDMDSKYADVMPLESAIALVQKSAAYLKEVG</sequence>
<evidence type="ECO:0000259" key="2">
    <source>
        <dbReference type="Pfam" id="PF00857"/>
    </source>
</evidence>
<proteinExistence type="predicted"/>
<dbReference type="GO" id="GO:0016787">
    <property type="term" value="F:hydrolase activity"/>
    <property type="evidence" value="ECO:0007669"/>
    <property type="project" value="UniProtKB-KW"/>
</dbReference>
<name>A0A934Q0B6_9BURK</name>
<dbReference type="PANTHER" id="PTHR43540">
    <property type="entry name" value="PEROXYUREIDOACRYLATE/UREIDOACRYLATE AMIDOHYDROLASE-RELATED"/>
    <property type="match status" value="1"/>
</dbReference>
<dbReference type="AlphaFoldDB" id="A0A934Q0B6"/>
<dbReference type="RefSeq" id="WP_200787086.1">
    <property type="nucleotide sequence ID" value="NZ_JAEDAO010000001.1"/>
</dbReference>
<dbReference type="InterPro" id="IPR050272">
    <property type="entry name" value="Isochorismatase-like_hydrls"/>
</dbReference>